<reference evidence="2" key="1">
    <citation type="journal article" date="2020" name="Fungal Divers.">
        <title>Resolving the Mortierellaceae phylogeny through synthesis of multi-gene phylogenetics and phylogenomics.</title>
        <authorList>
            <person name="Vandepol N."/>
            <person name="Liber J."/>
            <person name="Desiro A."/>
            <person name="Na H."/>
            <person name="Kennedy M."/>
            <person name="Barry K."/>
            <person name="Grigoriev I.V."/>
            <person name="Miller A.N."/>
            <person name="O'Donnell K."/>
            <person name="Stajich J.E."/>
            <person name="Bonito G."/>
        </authorList>
    </citation>
    <scope>NUCLEOTIDE SEQUENCE</scope>
    <source>
        <strain evidence="2">NRRL 2769</strain>
    </source>
</reference>
<feature type="compositionally biased region" description="Polar residues" evidence="1">
    <location>
        <begin position="101"/>
        <end position="118"/>
    </location>
</feature>
<feature type="compositionally biased region" description="Low complexity" evidence="1">
    <location>
        <begin position="74"/>
        <end position="94"/>
    </location>
</feature>
<feature type="compositionally biased region" description="Low complexity" evidence="1">
    <location>
        <begin position="556"/>
        <end position="573"/>
    </location>
</feature>
<feature type="compositionally biased region" description="Polar residues" evidence="1">
    <location>
        <begin position="449"/>
        <end position="510"/>
    </location>
</feature>
<accession>A0A9P6MN92</accession>
<feature type="compositionally biased region" description="Low complexity" evidence="1">
    <location>
        <begin position="580"/>
        <end position="596"/>
    </location>
</feature>
<evidence type="ECO:0000256" key="1">
    <source>
        <dbReference type="SAM" id="MobiDB-lite"/>
    </source>
</evidence>
<dbReference type="AlphaFoldDB" id="A0A9P6MN92"/>
<proteinExistence type="predicted"/>
<feature type="compositionally biased region" description="Basic residues" evidence="1">
    <location>
        <begin position="64"/>
        <end position="73"/>
    </location>
</feature>
<protein>
    <submittedName>
        <fullName evidence="2">Uncharacterized protein</fullName>
    </submittedName>
</protein>
<feature type="compositionally biased region" description="Polar residues" evidence="1">
    <location>
        <begin position="610"/>
        <end position="621"/>
    </location>
</feature>
<feature type="region of interest" description="Disordered" evidence="1">
    <location>
        <begin position="210"/>
        <end position="639"/>
    </location>
</feature>
<keyword evidence="3" id="KW-1185">Reference proteome</keyword>
<evidence type="ECO:0000313" key="3">
    <source>
        <dbReference type="Proteomes" id="UP000703661"/>
    </source>
</evidence>
<name>A0A9P6MN92_9FUNG</name>
<feature type="compositionally biased region" description="Low complexity" evidence="1">
    <location>
        <begin position="682"/>
        <end position="716"/>
    </location>
</feature>
<evidence type="ECO:0000313" key="2">
    <source>
        <dbReference type="EMBL" id="KAG0007545.1"/>
    </source>
</evidence>
<gene>
    <name evidence="2" type="ORF">BGZ80_004546</name>
</gene>
<feature type="compositionally biased region" description="Basic and acidic residues" evidence="1">
    <location>
        <begin position="597"/>
        <end position="608"/>
    </location>
</feature>
<feature type="compositionally biased region" description="Low complexity" evidence="1">
    <location>
        <begin position="210"/>
        <end position="237"/>
    </location>
</feature>
<organism evidence="2 3">
    <name type="scientific">Entomortierella chlamydospora</name>
    <dbReference type="NCBI Taxonomy" id="101097"/>
    <lineage>
        <taxon>Eukaryota</taxon>
        <taxon>Fungi</taxon>
        <taxon>Fungi incertae sedis</taxon>
        <taxon>Mucoromycota</taxon>
        <taxon>Mortierellomycotina</taxon>
        <taxon>Mortierellomycetes</taxon>
        <taxon>Mortierellales</taxon>
        <taxon>Mortierellaceae</taxon>
        <taxon>Entomortierella</taxon>
    </lineage>
</organism>
<feature type="region of interest" description="Disordered" evidence="1">
    <location>
        <begin position="64"/>
        <end position="122"/>
    </location>
</feature>
<feature type="compositionally biased region" description="Low complexity" evidence="1">
    <location>
        <begin position="622"/>
        <end position="637"/>
    </location>
</feature>
<dbReference type="EMBL" id="JAAAID010002304">
    <property type="protein sequence ID" value="KAG0007545.1"/>
    <property type="molecule type" value="Genomic_DNA"/>
</dbReference>
<comment type="caution">
    <text evidence="2">The sequence shown here is derived from an EMBL/GenBank/DDBJ whole genome shotgun (WGS) entry which is preliminary data.</text>
</comment>
<sequence length="757" mass="83092">MTLVAIWAFLRRRKSHPSKTSPSISPKGRDLEQQLNLYYNDNNNREDNSSGNAPKHSFYSLRRNNSHASKKHSTQQSSTNVTNTQATTPTPAVPLARDPTQPRSHSVHNLNITPTSTHKQAHRRQLSVPSATILLPSSTPPVPPLPPVPSIPSDAAKVERKSTVAKPLVQECQQPIDCHIDMVNVDVESLMPIIMTDELELQQPNNIPIQSQQQTPQQQTPKQQNQQDQQQQDVNSNAKDSNIPPAPIVSSTPTMPTPTPRPSLAGRKSTDGGRNRISMSFLPPTPPPSVPPPAVPMTYPGGITEARGRTSAEASTHAIIARGRKPRTSMDSISSAGRRSISLDSSHREGHAQEMAARSKANNSPSGGYAHRTSKKIILPPPTPPPTSAMTKLQQQQKQAPMHARRQHQRNPSQILSTGFFASPDRSPLSPLSPPHSPLTIQIPRNMPPRSNSALASYATPTIQNRPDSPTIGSNNPSPSQSVQFQQLPSTMRTKAQSQNKRIRSKSVTQTEHHRVITPSSASGHCVGPRSPAHLSDHLPPFPPVHSHLLHIRRPSQPQQQQQWLLNQQALSSGWEESSRPSTSTPTASASASVSTARDDEEREHELLQQRPTSFDSWMQQSYPASPATPTAPESLTGSENHYSVIRGSIEKDLELQAIIANARRIAAEKIAAMEEARRLSYSSNSSNRHQQHQFQYHQGQRFARPTSSASSSRPRTPSDENWDPSRPSFDDGFESEASSYMTTTRSARATPSPSHG</sequence>
<feature type="compositionally biased region" description="Polar residues" evidence="1">
    <location>
        <begin position="737"/>
        <end position="757"/>
    </location>
</feature>
<feature type="region of interest" description="Disordered" evidence="1">
    <location>
        <begin position="682"/>
        <end position="757"/>
    </location>
</feature>
<dbReference type="Proteomes" id="UP000703661">
    <property type="component" value="Unassembled WGS sequence"/>
</dbReference>
<feature type="region of interest" description="Disordered" evidence="1">
    <location>
        <begin position="40"/>
        <end position="59"/>
    </location>
</feature>
<feature type="compositionally biased region" description="Pro residues" evidence="1">
    <location>
        <begin position="283"/>
        <end position="295"/>
    </location>
</feature>
<feature type="compositionally biased region" description="Polar residues" evidence="1">
    <location>
        <begin position="388"/>
        <end position="399"/>
    </location>
</feature>